<keyword evidence="2" id="KW-0808">Transferase</keyword>
<organism evidence="2 3">
    <name type="scientific">Sphingorhabdus pulchriflava</name>
    <dbReference type="NCBI Taxonomy" id="2292257"/>
    <lineage>
        <taxon>Bacteria</taxon>
        <taxon>Pseudomonadati</taxon>
        <taxon>Pseudomonadota</taxon>
        <taxon>Alphaproteobacteria</taxon>
        <taxon>Sphingomonadales</taxon>
        <taxon>Sphingomonadaceae</taxon>
        <taxon>Sphingorhabdus</taxon>
    </lineage>
</organism>
<reference evidence="3" key="1">
    <citation type="submission" date="2018-08" db="EMBL/GenBank/DDBJ databases">
        <authorList>
            <person name="Kim S.-J."/>
            <person name="Jung G.-Y."/>
        </authorList>
    </citation>
    <scope>NUCLEOTIDE SEQUENCE [LARGE SCALE GENOMIC DNA]</scope>
    <source>
        <strain evidence="3">GY_G</strain>
    </source>
</reference>
<dbReference type="PANTHER" id="PTHR45947">
    <property type="entry name" value="SULFOQUINOVOSYL TRANSFERASE SQD2"/>
    <property type="match status" value="1"/>
</dbReference>
<dbReference type="GO" id="GO:0016757">
    <property type="term" value="F:glycosyltransferase activity"/>
    <property type="evidence" value="ECO:0007669"/>
    <property type="project" value="UniProtKB-ARBA"/>
</dbReference>
<feature type="domain" description="Glycosyltransferase subfamily 4-like N-terminal" evidence="1">
    <location>
        <begin position="15"/>
        <end position="165"/>
    </location>
</feature>
<dbReference type="Pfam" id="PF13439">
    <property type="entry name" value="Glyco_transf_4"/>
    <property type="match status" value="1"/>
</dbReference>
<evidence type="ECO:0000313" key="3">
    <source>
        <dbReference type="Proteomes" id="UP000263833"/>
    </source>
</evidence>
<accession>A0A371BFG0</accession>
<dbReference type="InterPro" id="IPR028098">
    <property type="entry name" value="Glyco_trans_4-like_N"/>
</dbReference>
<dbReference type="CDD" id="cd03814">
    <property type="entry name" value="GT4-like"/>
    <property type="match status" value="1"/>
</dbReference>
<protein>
    <submittedName>
        <fullName evidence="2">Glycosyltransferase family 1 protein</fullName>
    </submittedName>
</protein>
<dbReference type="OrthoDB" id="9790710at2"/>
<dbReference type="EMBL" id="QRGP01000001">
    <property type="protein sequence ID" value="RDV06342.1"/>
    <property type="molecule type" value="Genomic_DNA"/>
</dbReference>
<dbReference type="AlphaFoldDB" id="A0A371BFG0"/>
<dbReference type="RefSeq" id="WP_115547896.1">
    <property type="nucleotide sequence ID" value="NZ_QRGP01000001.1"/>
</dbReference>
<dbReference type="PANTHER" id="PTHR45947:SF3">
    <property type="entry name" value="SULFOQUINOVOSYL TRANSFERASE SQD2"/>
    <property type="match status" value="1"/>
</dbReference>
<gene>
    <name evidence="2" type="ORF">DXH95_02595</name>
</gene>
<dbReference type="Pfam" id="PF13692">
    <property type="entry name" value="Glyco_trans_1_4"/>
    <property type="match status" value="1"/>
</dbReference>
<evidence type="ECO:0000313" key="2">
    <source>
        <dbReference type="EMBL" id="RDV06342.1"/>
    </source>
</evidence>
<dbReference type="Gene3D" id="3.40.50.2000">
    <property type="entry name" value="Glycogen Phosphorylase B"/>
    <property type="match status" value="2"/>
</dbReference>
<dbReference type="InterPro" id="IPR050194">
    <property type="entry name" value="Glycosyltransferase_grp1"/>
</dbReference>
<dbReference type="SUPFAM" id="SSF53756">
    <property type="entry name" value="UDP-Glycosyltransferase/glycogen phosphorylase"/>
    <property type="match status" value="1"/>
</dbReference>
<keyword evidence="3" id="KW-1185">Reference proteome</keyword>
<proteinExistence type="predicted"/>
<dbReference type="Proteomes" id="UP000263833">
    <property type="component" value="Unassembled WGS sequence"/>
</dbReference>
<comment type="caution">
    <text evidence="2">The sequence shown here is derived from an EMBL/GenBank/DDBJ whole genome shotgun (WGS) entry which is preliminary data.</text>
</comment>
<evidence type="ECO:0000259" key="1">
    <source>
        <dbReference type="Pfam" id="PF13439"/>
    </source>
</evidence>
<name>A0A371BFG0_9SPHN</name>
<sequence length="358" mass="38947">MRIAIATDAWFPQTNGVVRSLATTVSILQRRGYEIELISPDQFITVPTPGYSEIRLAVAPRFGVRRTLRRYQPDIVHIVTEGPIGWAARSWCIANNVPFTTAFHTRFPDYAAVRTGLSPDRFWPIMRRFHKPSKGVLVSTYRLMDELAQRGISQTKLWSRGIDRELFHPGHDPLEELAHLPRPLLLYVGRVAPEKNIGAFLGAAVAGTKIIVGDGPALADLREQFPEAFFLGALHGEQLARAYCSADVFVFPSLTDTFGLVLIEALACGVPVAAFPVQGPIDILGPSSRGIYDQMDQAAGALDVSLSAAIVKAQGASRKAAAELGASFDWEKCCDQFVDALTDAVASCATTPVEIQTG</sequence>